<gene>
    <name evidence="9" type="ORF">CALMAC_LOCUS11304</name>
</gene>
<dbReference type="FunFam" id="3.80.10.10:FF:000770">
    <property type="entry name" value="Uncharacterized protein"/>
    <property type="match status" value="1"/>
</dbReference>
<dbReference type="OrthoDB" id="2190652at2759"/>
<evidence type="ECO:0000256" key="5">
    <source>
        <dbReference type="SAM" id="MobiDB-lite"/>
    </source>
</evidence>
<dbReference type="Proteomes" id="UP000410492">
    <property type="component" value="Unassembled WGS sequence"/>
</dbReference>
<reference evidence="9 10" key="1">
    <citation type="submission" date="2019-01" db="EMBL/GenBank/DDBJ databases">
        <authorList>
            <person name="Sayadi A."/>
        </authorList>
    </citation>
    <scope>NUCLEOTIDE SEQUENCE [LARGE SCALE GENOMIC DNA]</scope>
</reference>
<feature type="region of interest" description="Disordered" evidence="5">
    <location>
        <begin position="480"/>
        <end position="500"/>
    </location>
</feature>
<keyword evidence="3" id="KW-0677">Repeat</keyword>
<proteinExistence type="predicted"/>
<accession>A0A653CRQ3</accession>
<evidence type="ECO:0000256" key="3">
    <source>
        <dbReference type="ARBA" id="ARBA00022737"/>
    </source>
</evidence>
<dbReference type="SUPFAM" id="SSF52058">
    <property type="entry name" value="L domain-like"/>
    <property type="match status" value="1"/>
</dbReference>
<dbReference type="InterPro" id="IPR000483">
    <property type="entry name" value="Cys-rich_flank_reg_C"/>
</dbReference>
<evidence type="ECO:0000256" key="1">
    <source>
        <dbReference type="ARBA" id="ARBA00022614"/>
    </source>
</evidence>
<dbReference type="PANTHER" id="PTHR45712:SF22">
    <property type="entry name" value="INSULIN-LIKE GROWTH FACTOR-BINDING PROTEIN COMPLEX ACID LABILE SUBUNIT"/>
    <property type="match status" value="1"/>
</dbReference>
<sequence length="550" mass="61954">MGDDRIHRRMCWRTIFLMLATTLVGFKSDGALCPAGCRCENDVLKATCASASLQVVPIQLNPELRVLDLSNNKVIHIHFSFEFYENLVSLNLSDNRIKTLGNSNFNSQKNLTNLDVSNNQIENITKDSLKGLKVLTHLDLSNNTLQDIHSMAFRDLHSLTILKLNANKLVHLEEHMFKNNKELRKLYLSDNQFLRIPTAALADALHLHFLTLSRNLLLSIEENEMPSLPELHAFHLDSNIISEIHPDGLSGLPVLEYLDLCDNNLTAMPTESLAKLSSLNMLKLSGNFITAIPPVAFKGLFHLKVIKIDRLEVLEGIDVRAFVDNINLEKVIMDFNVKVRTLPTRLFHSNPKLRYISVRYNSLETLDATHFPLDQLFELKIGGNPLQCNCSMGWLWQVIKEGKSKPLNQTDNLLLDENDIICSGPEELSGALLSAASSTQMSCSVGWIATISVIATGVFVLIVIGGVLYWAPKHKSRSKSELSVEQNPVPQCSSSKRSPFEPAQVEKYIMPPPMINDYRSLHSWDPYEENGINIYEPLNDHCDRPHIVYV</sequence>
<evidence type="ECO:0000256" key="2">
    <source>
        <dbReference type="ARBA" id="ARBA00022729"/>
    </source>
</evidence>
<dbReference type="InterPro" id="IPR032675">
    <property type="entry name" value="LRR_dom_sf"/>
</dbReference>
<dbReference type="GO" id="GO:0005615">
    <property type="term" value="C:extracellular space"/>
    <property type="evidence" value="ECO:0007669"/>
    <property type="project" value="TreeGrafter"/>
</dbReference>
<feature type="compositionally biased region" description="Polar residues" evidence="5">
    <location>
        <begin position="481"/>
        <end position="497"/>
    </location>
</feature>
<dbReference type="SMART" id="SM00369">
    <property type="entry name" value="LRR_TYP"/>
    <property type="match status" value="9"/>
</dbReference>
<dbReference type="PROSITE" id="PS51450">
    <property type="entry name" value="LRR"/>
    <property type="match status" value="3"/>
</dbReference>
<feature type="chain" id="PRO_5024915459" description="LRRCT domain-containing protein" evidence="7">
    <location>
        <begin position="26"/>
        <end position="550"/>
    </location>
</feature>
<keyword evidence="6" id="KW-0472">Membrane</keyword>
<feature type="transmembrane region" description="Helical" evidence="6">
    <location>
        <begin position="447"/>
        <end position="471"/>
    </location>
</feature>
<feature type="domain" description="LRRCT" evidence="8">
    <location>
        <begin position="384"/>
        <end position="444"/>
    </location>
</feature>
<evidence type="ECO:0000256" key="6">
    <source>
        <dbReference type="SAM" id="Phobius"/>
    </source>
</evidence>
<organism evidence="9 10">
    <name type="scientific">Callosobruchus maculatus</name>
    <name type="common">Southern cowpea weevil</name>
    <name type="synonym">Pulse bruchid</name>
    <dbReference type="NCBI Taxonomy" id="64391"/>
    <lineage>
        <taxon>Eukaryota</taxon>
        <taxon>Metazoa</taxon>
        <taxon>Ecdysozoa</taxon>
        <taxon>Arthropoda</taxon>
        <taxon>Hexapoda</taxon>
        <taxon>Insecta</taxon>
        <taxon>Pterygota</taxon>
        <taxon>Neoptera</taxon>
        <taxon>Endopterygota</taxon>
        <taxon>Coleoptera</taxon>
        <taxon>Polyphaga</taxon>
        <taxon>Cucujiformia</taxon>
        <taxon>Chrysomeloidea</taxon>
        <taxon>Chrysomelidae</taxon>
        <taxon>Bruchinae</taxon>
        <taxon>Bruchini</taxon>
        <taxon>Callosobruchus</taxon>
    </lineage>
</organism>
<dbReference type="Gene3D" id="3.80.10.10">
    <property type="entry name" value="Ribonuclease Inhibitor"/>
    <property type="match status" value="3"/>
</dbReference>
<keyword evidence="10" id="KW-1185">Reference proteome</keyword>
<evidence type="ECO:0000256" key="4">
    <source>
        <dbReference type="ARBA" id="ARBA00023180"/>
    </source>
</evidence>
<name>A0A653CRQ3_CALMS</name>
<evidence type="ECO:0000313" key="10">
    <source>
        <dbReference type="Proteomes" id="UP000410492"/>
    </source>
</evidence>
<dbReference type="InterPro" id="IPR050333">
    <property type="entry name" value="SLRP"/>
</dbReference>
<keyword evidence="2 7" id="KW-0732">Signal</keyword>
<dbReference type="GO" id="GO:0071944">
    <property type="term" value="C:cell periphery"/>
    <property type="evidence" value="ECO:0007669"/>
    <property type="project" value="UniProtKB-ARBA"/>
</dbReference>
<keyword evidence="1" id="KW-0433">Leucine-rich repeat</keyword>
<protein>
    <recommendedName>
        <fullName evidence="8">LRRCT domain-containing protein</fullName>
    </recommendedName>
</protein>
<evidence type="ECO:0000256" key="7">
    <source>
        <dbReference type="SAM" id="SignalP"/>
    </source>
</evidence>
<keyword evidence="4" id="KW-0325">Glycoprotein</keyword>
<dbReference type="PANTHER" id="PTHR45712">
    <property type="entry name" value="AGAP008170-PA"/>
    <property type="match status" value="1"/>
</dbReference>
<dbReference type="InterPro" id="IPR003591">
    <property type="entry name" value="Leu-rich_rpt_typical-subtyp"/>
</dbReference>
<keyword evidence="6" id="KW-1133">Transmembrane helix</keyword>
<dbReference type="SMART" id="SM00082">
    <property type="entry name" value="LRRCT"/>
    <property type="match status" value="1"/>
</dbReference>
<dbReference type="InterPro" id="IPR001611">
    <property type="entry name" value="Leu-rich_rpt"/>
</dbReference>
<dbReference type="EMBL" id="CAACVG010008653">
    <property type="protein sequence ID" value="VEN50585.1"/>
    <property type="molecule type" value="Genomic_DNA"/>
</dbReference>
<feature type="signal peptide" evidence="7">
    <location>
        <begin position="1"/>
        <end position="25"/>
    </location>
</feature>
<dbReference type="Pfam" id="PF13855">
    <property type="entry name" value="LRR_8"/>
    <property type="match status" value="2"/>
</dbReference>
<dbReference type="AlphaFoldDB" id="A0A653CRQ3"/>
<evidence type="ECO:0000259" key="8">
    <source>
        <dbReference type="SMART" id="SM00082"/>
    </source>
</evidence>
<keyword evidence="6" id="KW-0812">Transmembrane</keyword>
<evidence type="ECO:0000313" key="9">
    <source>
        <dbReference type="EMBL" id="VEN50585.1"/>
    </source>
</evidence>